<dbReference type="AlphaFoldDB" id="A0A0V1L1Z0"/>
<sequence>MPPTINDNSPSRAGTTNSPYACTVNSTETTSTERIFWLKANYGRSNAQGESIDVGAHSTVIFCRLSMTILPCYVDISLQILSPTLLDFAQRIPLKSDIGKGGKFGIFQIDILSDKTYLPLG</sequence>
<dbReference type="Proteomes" id="UP000054721">
    <property type="component" value="Unassembled WGS sequence"/>
</dbReference>
<accession>A0A0V1L1Z0</accession>
<evidence type="ECO:0000313" key="2">
    <source>
        <dbReference type="EMBL" id="KRZ53399.1"/>
    </source>
</evidence>
<organism evidence="2 3">
    <name type="scientific">Trichinella nativa</name>
    <dbReference type="NCBI Taxonomy" id="6335"/>
    <lineage>
        <taxon>Eukaryota</taxon>
        <taxon>Metazoa</taxon>
        <taxon>Ecdysozoa</taxon>
        <taxon>Nematoda</taxon>
        <taxon>Enoplea</taxon>
        <taxon>Dorylaimia</taxon>
        <taxon>Trichinellida</taxon>
        <taxon>Trichinellidae</taxon>
        <taxon>Trichinella</taxon>
    </lineage>
</organism>
<proteinExistence type="predicted"/>
<reference evidence="2 3" key="1">
    <citation type="submission" date="2015-05" db="EMBL/GenBank/DDBJ databases">
        <title>Evolution of Trichinella species and genotypes.</title>
        <authorList>
            <person name="Korhonen P.K."/>
            <person name="Edoardo P."/>
            <person name="Giuseppe L.R."/>
            <person name="Gasser R.B."/>
        </authorList>
    </citation>
    <scope>NUCLEOTIDE SEQUENCE [LARGE SCALE GENOMIC DNA]</scope>
    <source>
        <strain evidence="2">ISS10</strain>
    </source>
</reference>
<comment type="caution">
    <text evidence="2">The sequence shown here is derived from an EMBL/GenBank/DDBJ whole genome shotgun (WGS) entry which is preliminary data.</text>
</comment>
<evidence type="ECO:0000256" key="1">
    <source>
        <dbReference type="SAM" id="MobiDB-lite"/>
    </source>
</evidence>
<evidence type="ECO:0000313" key="3">
    <source>
        <dbReference type="Proteomes" id="UP000054721"/>
    </source>
</evidence>
<gene>
    <name evidence="2" type="ORF">T02_10047</name>
</gene>
<name>A0A0V1L1Z0_9BILA</name>
<dbReference type="EMBL" id="JYDW01000165">
    <property type="protein sequence ID" value="KRZ53399.1"/>
    <property type="molecule type" value="Genomic_DNA"/>
</dbReference>
<feature type="region of interest" description="Disordered" evidence="1">
    <location>
        <begin position="1"/>
        <end position="22"/>
    </location>
</feature>
<protein>
    <submittedName>
        <fullName evidence="2">Uncharacterized protein</fullName>
    </submittedName>
</protein>
<dbReference type="OrthoDB" id="10370463at2759"/>
<keyword evidence="3" id="KW-1185">Reference proteome</keyword>